<keyword evidence="2" id="KW-0472">Membrane</keyword>
<dbReference type="STRING" id="358396.CHINAEXTREME_19865"/>
<evidence type="ECO:0000256" key="1">
    <source>
        <dbReference type="SAM" id="MobiDB-lite"/>
    </source>
</evidence>
<reference evidence="3" key="3">
    <citation type="submission" date="2017-01" db="EMBL/GenBank/DDBJ databases">
        <authorList>
            <person name="Mah S.A."/>
            <person name="Swanson W.J."/>
            <person name="Moy G.W."/>
            <person name="Vacquier V.D."/>
        </authorList>
    </citation>
    <scope>NUCLEOTIDE SEQUENCE</scope>
    <source>
        <strain evidence="3">AJ5</strain>
    </source>
</reference>
<dbReference type="Proteomes" id="UP000186547">
    <property type="component" value="Chromosome"/>
</dbReference>
<dbReference type="Pfam" id="PF24368">
    <property type="entry name" value="DUF7524"/>
    <property type="match status" value="1"/>
</dbReference>
<reference evidence="3 6" key="1">
    <citation type="journal article" date="2011" name="J. Bacteriol.">
        <title>Genome sequence of Halobiforma lacisalsi AJ5, an extremely halophilic archaeon which harbors a bop gene.</title>
        <authorList>
            <person name="Jiang X."/>
            <person name="Wang S."/>
            <person name="Cheng H."/>
            <person name="Huo Y."/>
            <person name="Zhang X."/>
            <person name="Zhu X."/>
            <person name="Han X."/>
            <person name="Ni P."/>
            <person name="Wu M."/>
        </authorList>
    </citation>
    <scope>NUCLEOTIDE SEQUENCE [LARGE SCALE GENOMIC DNA]</scope>
    <source>
        <strain evidence="3 6">AJ5</strain>
    </source>
</reference>
<evidence type="ECO:0000313" key="3">
    <source>
        <dbReference type="EMBL" id="APW99887.1"/>
    </source>
</evidence>
<keyword evidence="2" id="KW-1133">Transmembrane helix</keyword>
<feature type="region of interest" description="Disordered" evidence="1">
    <location>
        <begin position="1"/>
        <end position="45"/>
    </location>
</feature>
<accession>M0LQT2</accession>
<feature type="compositionally biased region" description="Acidic residues" evidence="1">
    <location>
        <begin position="18"/>
        <end position="29"/>
    </location>
</feature>
<gene>
    <name evidence="4" type="ORF">C445_03688</name>
    <name evidence="3" type="ORF">CHINAEXTREME_19865</name>
</gene>
<dbReference type="KEGG" id="hlc:CHINAEXTREME19865"/>
<dbReference type="RefSeq" id="WP_007140483.1">
    <property type="nucleotide sequence ID" value="NZ_AOLZ01000022.1"/>
</dbReference>
<dbReference type="InterPro" id="IPR055946">
    <property type="entry name" value="DUF7524"/>
</dbReference>
<dbReference type="EMBL" id="AOLZ01000022">
    <property type="protein sequence ID" value="EMA35927.1"/>
    <property type="molecule type" value="Genomic_DNA"/>
</dbReference>
<proteinExistence type="predicted"/>
<evidence type="ECO:0000313" key="4">
    <source>
        <dbReference type="EMBL" id="EMA35927.1"/>
    </source>
</evidence>
<feature type="transmembrane region" description="Helical" evidence="2">
    <location>
        <begin position="167"/>
        <end position="186"/>
    </location>
</feature>
<sequence>MSTNEITVHVNRGRSDSLEVEATGDDTATDTEPASAAASPDPTLEFEGARSGTLILRGHETPAHVHCRLDGDLARVAPIDQPNYYVEPGDVTTVPIALQPDIDLEGPIEGRLEVLTGYGSESVAIDVIVRPGPPEIDVDETLAEPSKTEPDPSLVERLAAGSGIDPGTIAVGALGLVAVAIATMTAMTIGGLAATIGLAVVVAGVLVAGFLLLSG</sequence>
<dbReference type="GeneID" id="30923431"/>
<protein>
    <submittedName>
        <fullName evidence="4">Uncharacterized protein</fullName>
    </submittedName>
</protein>
<keyword evidence="2" id="KW-0812">Transmembrane</keyword>
<reference evidence="4 5" key="2">
    <citation type="journal article" date="2014" name="PLoS Genet.">
        <title>Phylogenetically driven sequencing of extremely halophilic archaea reveals strategies for static and dynamic osmo-response.</title>
        <authorList>
            <person name="Becker E.A."/>
            <person name="Seitzer P.M."/>
            <person name="Tritt A."/>
            <person name="Larsen D."/>
            <person name="Krusor M."/>
            <person name="Yao A.I."/>
            <person name="Wu D."/>
            <person name="Madern D."/>
            <person name="Eisen J.A."/>
            <person name="Darling A.E."/>
            <person name="Facciotti M.T."/>
        </authorList>
    </citation>
    <scope>NUCLEOTIDE SEQUENCE [LARGE SCALE GENOMIC DNA]</scope>
    <source>
        <strain evidence="4 5">AJ5</strain>
    </source>
</reference>
<evidence type="ECO:0000256" key="2">
    <source>
        <dbReference type="SAM" id="Phobius"/>
    </source>
</evidence>
<feature type="transmembrane region" description="Helical" evidence="2">
    <location>
        <begin position="192"/>
        <end position="213"/>
    </location>
</feature>
<evidence type="ECO:0000313" key="6">
    <source>
        <dbReference type="Proteomes" id="UP000186547"/>
    </source>
</evidence>
<name>M0LQT2_NATLA</name>
<dbReference type="AlphaFoldDB" id="M0LQT2"/>
<dbReference type="Proteomes" id="UP000011555">
    <property type="component" value="Unassembled WGS sequence"/>
</dbReference>
<dbReference type="EMBL" id="CP019285">
    <property type="protein sequence ID" value="APW99887.1"/>
    <property type="molecule type" value="Genomic_DNA"/>
</dbReference>
<dbReference type="eggNOG" id="arCOG03366">
    <property type="taxonomic scope" value="Archaea"/>
</dbReference>
<keyword evidence="5" id="KW-1185">Reference proteome</keyword>
<organism evidence="4 5">
    <name type="scientific">Natronobacterium lacisalsi AJ5</name>
    <dbReference type="NCBI Taxonomy" id="358396"/>
    <lineage>
        <taxon>Archaea</taxon>
        <taxon>Methanobacteriati</taxon>
        <taxon>Methanobacteriota</taxon>
        <taxon>Stenosarchaea group</taxon>
        <taxon>Halobacteria</taxon>
        <taxon>Halobacteriales</taxon>
        <taxon>Natrialbaceae</taxon>
        <taxon>Natronobacterium</taxon>
    </lineage>
</organism>
<evidence type="ECO:0000313" key="5">
    <source>
        <dbReference type="Proteomes" id="UP000011555"/>
    </source>
</evidence>